<accession>A0A2U2PKS5</accession>
<dbReference type="EMBL" id="QEAS01000002">
    <property type="protein sequence ID" value="PWG81928.1"/>
    <property type="molecule type" value="Genomic_DNA"/>
</dbReference>
<evidence type="ECO:0000313" key="1">
    <source>
        <dbReference type="EMBL" id="PWG81928.1"/>
    </source>
</evidence>
<dbReference type="RefSeq" id="WP_109414209.1">
    <property type="nucleotide sequence ID" value="NZ_QEAS01000002.1"/>
</dbReference>
<gene>
    <name evidence="1" type="ORF">DDR33_02530</name>
</gene>
<name>A0A2U2PKS5_9SPHI</name>
<proteinExistence type="predicted"/>
<dbReference type="Pfam" id="PF19781">
    <property type="entry name" value="DUF6266"/>
    <property type="match status" value="1"/>
</dbReference>
<evidence type="ECO:0000313" key="2">
    <source>
        <dbReference type="Proteomes" id="UP000245647"/>
    </source>
</evidence>
<dbReference type="AlphaFoldDB" id="A0A2U2PKS5"/>
<keyword evidence="2" id="KW-1185">Reference proteome</keyword>
<organism evidence="1 2">
    <name type="scientific">Pararcticibacter amylolyticus</name>
    <dbReference type="NCBI Taxonomy" id="2173175"/>
    <lineage>
        <taxon>Bacteria</taxon>
        <taxon>Pseudomonadati</taxon>
        <taxon>Bacteroidota</taxon>
        <taxon>Sphingobacteriia</taxon>
        <taxon>Sphingobacteriales</taxon>
        <taxon>Sphingobacteriaceae</taxon>
        <taxon>Pararcticibacter</taxon>
    </lineage>
</organism>
<protein>
    <submittedName>
        <fullName evidence="1">Uncharacterized protein</fullName>
    </submittedName>
</protein>
<dbReference type="OrthoDB" id="665435at2"/>
<sequence length="213" mass="23362">MGEIKKGANGGFSGKAGSVIGSKWRSISYIRGLSEKSNKPATTAQLEQRLRFALMTSFLAPLKDLLEKSYSSRDMTRATGYNLSLRDNLNEAIKGTYPDFEIDFSKVVISRGALIGLAGEKFISEVPDVVDISWNSFSNGLAGFATDSVYIVLYNTTRKFHVLSVGQAKREDGTIQITMPQGFSGDTIEGLLFFVSEDGRYSRSGYLGQTTMF</sequence>
<comment type="caution">
    <text evidence="1">The sequence shown here is derived from an EMBL/GenBank/DDBJ whole genome shotgun (WGS) entry which is preliminary data.</text>
</comment>
<dbReference type="InterPro" id="IPR046233">
    <property type="entry name" value="DUF6266"/>
</dbReference>
<reference evidence="1 2" key="1">
    <citation type="submission" date="2018-04" db="EMBL/GenBank/DDBJ databases">
        <title>Pedobacter chongqingensis sp. nov., isolated from a rottenly hemp rope.</title>
        <authorList>
            <person name="Cai Y."/>
        </authorList>
    </citation>
    <scope>NUCLEOTIDE SEQUENCE [LARGE SCALE GENOMIC DNA]</scope>
    <source>
        <strain evidence="1 2">FJ4-8</strain>
    </source>
</reference>
<dbReference type="Proteomes" id="UP000245647">
    <property type="component" value="Unassembled WGS sequence"/>
</dbReference>